<keyword evidence="2" id="KW-1185">Reference proteome</keyword>
<dbReference type="AlphaFoldDB" id="A0AA39U264"/>
<comment type="caution">
    <text evidence="1">The sequence shown here is derived from an EMBL/GenBank/DDBJ whole genome shotgun (WGS) entry which is preliminary data.</text>
</comment>
<dbReference type="Proteomes" id="UP001175000">
    <property type="component" value="Unassembled WGS sequence"/>
</dbReference>
<evidence type="ECO:0000313" key="2">
    <source>
        <dbReference type="Proteomes" id="UP001175000"/>
    </source>
</evidence>
<accession>A0AA39U264</accession>
<organism evidence="1 2">
    <name type="scientific">Immersiella caudata</name>
    <dbReference type="NCBI Taxonomy" id="314043"/>
    <lineage>
        <taxon>Eukaryota</taxon>
        <taxon>Fungi</taxon>
        <taxon>Dikarya</taxon>
        <taxon>Ascomycota</taxon>
        <taxon>Pezizomycotina</taxon>
        <taxon>Sordariomycetes</taxon>
        <taxon>Sordariomycetidae</taxon>
        <taxon>Sordariales</taxon>
        <taxon>Lasiosphaeriaceae</taxon>
        <taxon>Immersiella</taxon>
    </lineage>
</organism>
<gene>
    <name evidence="1" type="ORF">B0T14DRAFT_529276</name>
</gene>
<protein>
    <submittedName>
        <fullName evidence="1">Uncharacterized protein</fullName>
    </submittedName>
</protein>
<evidence type="ECO:0000313" key="1">
    <source>
        <dbReference type="EMBL" id="KAK0610893.1"/>
    </source>
</evidence>
<sequence length="83" mass="9373">MSSFDLHQKYGPFVRIAPNEISVCDRDAPKKLLLAAHPKDNWYRAGALPDYRFETTLSITGSKAKVARSRHLLRGCSTTNLLR</sequence>
<name>A0AA39U264_9PEZI</name>
<dbReference type="EMBL" id="JAULSU010000007">
    <property type="protein sequence ID" value="KAK0610893.1"/>
    <property type="molecule type" value="Genomic_DNA"/>
</dbReference>
<proteinExistence type="predicted"/>
<reference evidence="1" key="1">
    <citation type="submission" date="2023-06" db="EMBL/GenBank/DDBJ databases">
        <title>Genome-scale phylogeny and comparative genomics of the fungal order Sordariales.</title>
        <authorList>
            <consortium name="Lawrence Berkeley National Laboratory"/>
            <person name="Hensen N."/>
            <person name="Bonometti L."/>
            <person name="Westerberg I."/>
            <person name="Brannstrom I.O."/>
            <person name="Guillou S."/>
            <person name="Cros-Aarteil S."/>
            <person name="Calhoun S."/>
            <person name="Haridas S."/>
            <person name="Kuo A."/>
            <person name="Mondo S."/>
            <person name="Pangilinan J."/>
            <person name="Riley R."/>
            <person name="Labutti K."/>
            <person name="Andreopoulos B."/>
            <person name="Lipzen A."/>
            <person name="Chen C."/>
            <person name="Yanf M."/>
            <person name="Daum C."/>
            <person name="Ng V."/>
            <person name="Clum A."/>
            <person name="Steindorff A."/>
            <person name="Ohm R."/>
            <person name="Martin F."/>
            <person name="Silar P."/>
            <person name="Natvig D."/>
            <person name="Lalanne C."/>
            <person name="Gautier V."/>
            <person name="Ament-Velasquez S.L."/>
            <person name="Kruys A."/>
            <person name="Hutchinson M.I."/>
            <person name="Powell A.J."/>
            <person name="Barry K."/>
            <person name="Miller A.N."/>
            <person name="Grigoriev I.V."/>
            <person name="Debuchy R."/>
            <person name="Gladieux P."/>
            <person name="Thoren M.H."/>
            <person name="Johannesson H."/>
        </authorList>
    </citation>
    <scope>NUCLEOTIDE SEQUENCE</scope>
    <source>
        <strain evidence="1">CBS 606.72</strain>
    </source>
</reference>